<accession>A0A7I8DD44</accession>
<dbReference type="Proteomes" id="UP000593802">
    <property type="component" value="Chromosome"/>
</dbReference>
<evidence type="ECO:0000256" key="1">
    <source>
        <dbReference type="SAM" id="Phobius"/>
    </source>
</evidence>
<keyword evidence="1" id="KW-0472">Membrane</keyword>
<feature type="transmembrane region" description="Helical" evidence="1">
    <location>
        <begin position="23"/>
        <end position="46"/>
    </location>
</feature>
<feature type="transmembrane region" description="Helical" evidence="1">
    <location>
        <begin position="167"/>
        <end position="188"/>
    </location>
</feature>
<proteinExistence type="predicted"/>
<reference evidence="2 3" key="1">
    <citation type="submission" date="2020-08" db="EMBL/GenBank/DDBJ databases">
        <title>Complete Genome Sequence of Effusibacillus dendaii Strain skT53, Isolated from Farmland soil.</title>
        <authorList>
            <person name="Konishi T."/>
            <person name="Kawasaki H."/>
        </authorList>
    </citation>
    <scope>NUCLEOTIDE SEQUENCE [LARGE SCALE GENOMIC DNA]</scope>
    <source>
        <strain evidence="3">skT53</strain>
    </source>
</reference>
<evidence type="ECO:0000313" key="3">
    <source>
        <dbReference type="Proteomes" id="UP000593802"/>
    </source>
</evidence>
<dbReference type="EMBL" id="AP023366">
    <property type="protein sequence ID" value="BCJ86869.1"/>
    <property type="molecule type" value="Genomic_DNA"/>
</dbReference>
<keyword evidence="3" id="KW-1185">Reference proteome</keyword>
<keyword evidence="1" id="KW-0812">Transmembrane</keyword>
<organism evidence="2 3">
    <name type="scientific">Effusibacillus dendaii</name>
    <dbReference type="NCBI Taxonomy" id="2743772"/>
    <lineage>
        <taxon>Bacteria</taxon>
        <taxon>Bacillati</taxon>
        <taxon>Bacillota</taxon>
        <taxon>Bacilli</taxon>
        <taxon>Bacillales</taxon>
        <taxon>Alicyclobacillaceae</taxon>
        <taxon>Effusibacillus</taxon>
    </lineage>
</organism>
<dbReference type="AlphaFoldDB" id="A0A7I8DD44"/>
<sequence length="210" mass="22775">MATHHHPIPLPEPGPGAKDNGQLAAWLGLTSFTFMMGTFVAANVYLRGWNPQVFGVQLPDEIKNLSYISTLVLIVTTVVLMIAGILFRNSSYKKFLGTMGFGALLYTAYLILQIELCVKYFQAGAAITTINATITIFQIITALVSLGFIAAVGWYGDSQNGKALRRLVPGAMAVWTYAVITGIVVLIITDVVSVGQFADWCGTRLQQLVK</sequence>
<name>A0A7I8DD44_9BACL</name>
<dbReference type="RefSeq" id="WP_200756316.1">
    <property type="nucleotide sequence ID" value="NZ_AP023366.1"/>
</dbReference>
<protein>
    <submittedName>
        <fullName evidence="2">Uncharacterized protein</fullName>
    </submittedName>
</protein>
<dbReference type="KEGG" id="eff:skT53_18540"/>
<feature type="transmembrane region" description="Helical" evidence="1">
    <location>
        <begin position="66"/>
        <end position="87"/>
    </location>
</feature>
<keyword evidence="1" id="KW-1133">Transmembrane helix</keyword>
<evidence type="ECO:0000313" key="2">
    <source>
        <dbReference type="EMBL" id="BCJ86869.1"/>
    </source>
</evidence>
<gene>
    <name evidence="2" type="ORF">skT53_18540</name>
</gene>
<feature type="transmembrane region" description="Helical" evidence="1">
    <location>
        <begin position="132"/>
        <end position="155"/>
    </location>
</feature>